<evidence type="ECO:0000313" key="3">
    <source>
        <dbReference type="Proteomes" id="UP000186336"/>
    </source>
</evidence>
<organism evidence="2 3">
    <name type="scientific">Tateyamaria omphalii</name>
    <dbReference type="NCBI Taxonomy" id="299262"/>
    <lineage>
        <taxon>Bacteria</taxon>
        <taxon>Pseudomonadati</taxon>
        <taxon>Pseudomonadota</taxon>
        <taxon>Alphaproteobacteria</taxon>
        <taxon>Rhodobacterales</taxon>
        <taxon>Roseobacteraceae</taxon>
        <taxon>Tateyamaria</taxon>
    </lineage>
</organism>
<feature type="transmembrane region" description="Helical" evidence="1">
    <location>
        <begin position="183"/>
        <end position="203"/>
    </location>
</feature>
<evidence type="ECO:0000313" key="2">
    <source>
        <dbReference type="EMBL" id="APX10621.1"/>
    </source>
</evidence>
<reference evidence="2 3" key="1">
    <citation type="submission" date="2017-01" db="EMBL/GenBank/DDBJ databases">
        <title>Complete genome of Tateyamaria omphalii DOK1-4 isolated from seawater in Dokdo.</title>
        <authorList>
            <person name="Kim J.H."/>
            <person name="Chi W.-J."/>
        </authorList>
    </citation>
    <scope>NUCLEOTIDE SEQUENCE [LARGE SCALE GENOMIC DNA]</scope>
    <source>
        <strain evidence="2 3">DOK1-4</strain>
    </source>
</reference>
<feature type="transmembrane region" description="Helical" evidence="1">
    <location>
        <begin position="42"/>
        <end position="65"/>
    </location>
</feature>
<name>A0A1P8MRE5_9RHOB</name>
<feature type="transmembrane region" description="Helical" evidence="1">
    <location>
        <begin position="131"/>
        <end position="154"/>
    </location>
</feature>
<dbReference type="OrthoDB" id="5189031at2"/>
<keyword evidence="1" id="KW-1133">Transmembrane helix</keyword>
<dbReference type="STRING" id="299262.BWR18_02100"/>
<feature type="transmembrane region" description="Helical" evidence="1">
    <location>
        <begin position="77"/>
        <end position="93"/>
    </location>
</feature>
<dbReference type="KEGG" id="tom:BWR18_02100"/>
<feature type="transmembrane region" description="Helical" evidence="1">
    <location>
        <begin position="160"/>
        <end position="176"/>
    </location>
</feature>
<sequence>MPVLVLILALTFAASPFWVPDFGGFEGDQFPVPQIDPPVQPAGYAFAIWGVIYLWLLVGAGFGALKRWSAPDWAPMRAPLAVSLAVGSVWLPVAVQSAIWATVLIWVMLISALIALWRSPRLDGWAAAWPVGLYAGWLSAASCVALGLLLAGYGWTSGRTAAWIMVTVAVVLALVVQRSLSRAPTYGVAVIWALIAVGVQNGFDPRSVGALAVLGAVIMIRPTIGAFREENLSPRGQH</sequence>
<accession>A0A1P8MRE5</accession>
<keyword evidence="1" id="KW-0472">Membrane</keyword>
<proteinExistence type="predicted"/>
<protein>
    <submittedName>
        <fullName evidence="2">Uncharacterized protein</fullName>
    </submittedName>
</protein>
<gene>
    <name evidence="2" type="ORF">BWR18_02100</name>
</gene>
<dbReference type="RefSeq" id="WP_076626488.1">
    <property type="nucleotide sequence ID" value="NZ_CP019312.1"/>
</dbReference>
<dbReference type="AlphaFoldDB" id="A0A1P8MRE5"/>
<feature type="transmembrane region" description="Helical" evidence="1">
    <location>
        <begin position="99"/>
        <end position="119"/>
    </location>
</feature>
<keyword evidence="3" id="KW-1185">Reference proteome</keyword>
<keyword evidence="1" id="KW-0812">Transmembrane</keyword>
<dbReference type="Proteomes" id="UP000186336">
    <property type="component" value="Chromosome"/>
</dbReference>
<feature type="transmembrane region" description="Helical" evidence="1">
    <location>
        <begin position="209"/>
        <end position="227"/>
    </location>
</feature>
<dbReference type="EMBL" id="CP019312">
    <property type="protein sequence ID" value="APX10621.1"/>
    <property type="molecule type" value="Genomic_DNA"/>
</dbReference>
<evidence type="ECO:0000256" key="1">
    <source>
        <dbReference type="SAM" id="Phobius"/>
    </source>
</evidence>